<evidence type="ECO:0000256" key="8">
    <source>
        <dbReference type="ARBA" id="ARBA00022679"/>
    </source>
</evidence>
<dbReference type="GO" id="GO:0009228">
    <property type="term" value="P:thiamine biosynthetic process"/>
    <property type="evidence" value="ECO:0007669"/>
    <property type="project" value="UniProtKB-KW"/>
</dbReference>
<dbReference type="EC" id="2.7.1.49" evidence="5"/>
<keyword evidence="8 17" id="KW-0808">Transferase</keyword>
<comment type="caution">
    <text evidence="17">The sequence shown here is derived from an EMBL/GenBank/DDBJ whole genome shotgun (WGS) entry which is preliminary data.</text>
</comment>
<dbReference type="GO" id="GO:0005829">
    <property type="term" value="C:cytosol"/>
    <property type="evidence" value="ECO:0007669"/>
    <property type="project" value="TreeGrafter"/>
</dbReference>
<evidence type="ECO:0000256" key="12">
    <source>
        <dbReference type="ARBA" id="ARBA00022977"/>
    </source>
</evidence>
<evidence type="ECO:0000313" key="17">
    <source>
        <dbReference type="EMBL" id="OFV71011.1"/>
    </source>
</evidence>
<evidence type="ECO:0000256" key="15">
    <source>
        <dbReference type="ARBA" id="ARBA00043176"/>
    </source>
</evidence>
<evidence type="ECO:0000256" key="1">
    <source>
        <dbReference type="ARBA" id="ARBA00000151"/>
    </source>
</evidence>
<dbReference type="SUPFAM" id="SSF53613">
    <property type="entry name" value="Ribokinase-like"/>
    <property type="match status" value="1"/>
</dbReference>
<dbReference type="RefSeq" id="WP_070370905.1">
    <property type="nucleotide sequence ID" value="NZ_LKEU01000027.1"/>
</dbReference>
<dbReference type="InterPro" id="IPR029056">
    <property type="entry name" value="Ribokinase-like"/>
</dbReference>
<evidence type="ECO:0000256" key="6">
    <source>
        <dbReference type="ARBA" id="ARBA00012963"/>
    </source>
</evidence>
<dbReference type="EC" id="2.7.4.7" evidence="6"/>
<evidence type="ECO:0000256" key="9">
    <source>
        <dbReference type="ARBA" id="ARBA00022741"/>
    </source>
</evidence>
<evidence type="ECO:0000256" key="11">
    <source>
        <dbReference type="ARBA" id="ARBA00022840"/>
    </source>
</evidence>
<dbReference type="NCBIfam" id="TIGR00097">
    <property type="entry name" value="HMP-P_kinase"/>
    <property type="match status" value="1"/>
</dbReference>
<comment type="similarity">
    <text evidence="4">Belongs to the ThiD family.</text>
</comment>
<keyword evidence="10 17" id="KW-0418">Kinase</keyword>
<evidence type="ECO:0000313" key="18">
    <source>
        <dbReference type="Proteomes" id="UP000176244"/>
    </source>
</evidence>
<evidence type="ECO:0000256" key="10">
    <source>
        <dbReference type="ARBA" id="ARBA00022777"/>
    </source>
</evidence>
<dbReference type="InterPro" id="IPR013749">
    <property type="entry name" value="PM/HMP-P_kinase-1"/>
</dbReference>
<proteinExistence type="inferred from homology"/>
<dbReference type="FunFam" id="3.40.1190.20:FF:000003">
    <property type="entry name" value="Phosphomethylpyrimidine kinase ThiD"/>
    <property type="match status" value="1"/>
</dbReference>
<dbReference type="Proteomes" id="UP000176244">
    <property type="component" value="Unassembled WGS sequence"/>
</dbReference>
<protein>
    <recommendedName>
        <fullName evidence="7">Hydroxymethylpyrimidine/phosphomethylpyrimidine kinase</fullName>
        <ecNumber evidence="5">2.7.1.49</ecNumber>
        <ecNumber evidence="6">2.7.4.7</ecNumber>
    </recommendedName>
    <alternativeName>
        <fullName evidence="14">Hydroxymethylpyrimidine kinase</fullName>
    </alternativeName>
    <alternativeName>
        <fullName evidence="15">Hydroxymethylpyrimidine phosphate kinase</fullName>
    </alternativeName>
</protein>
<comment type="pathway">
    <text evidence="3">Cofactor biosynthesis; thiamine diphosphate biosynthesis; 4-amino-2-methyl-5-diphosphomethylpyrimidine from 5-amino-1-(5-phospho-D-ribosyl)imidazole: step 3/3.</text>
</comment>
<dbReference type="GO" id="GO:0008902">
    <property type="term" value="F:hydroxymethylpyrimidine kinase activity"/>
    <property type="evidence" value="ECO:0007669"/>
    <property type="project" value="UniProtKB-EC"/>
</dbReference>
<evidence type="ECO:0000256" key="5">
    <source>
        <dbReference type="ARBA" id="ARBA00012135"/>
    </source>
</evidence>
<evidence type="ECO:0000256" key="7">
    <source>
        <dbReference type="ARBA" id="ARBA00019161"/>
    </source>
</evidence>
<dbReference type="OrthoDB" id="9810880at2"/>
<evidence type="ECO:0000256" key="2">
    <source>
        <dbReference type="ARBA" id="ARBA00000565"/>
    </source>
</evidence>
<dbReference type="GO" id="GO:0008972">
    <property type="term" value="F:phosphomethylpyrimidine kinase activity"/>
    <property type="evidence" value="ECO:0007669"/>
    <property type="project" value="UniProtKB-EC"/>
</dbReference>
<evidence type="ECO:0000256" key="4">
    <source>
        <dbReference type="ARBA" id="ARBA00009879"/>
    </source>
</evidence>
<evidence type="ECO:0000256" key="14">
    <source>
        <dbReference type="ARBA" id="ARBA00042102"/>
    </source>
</evidence>
<comment type="pathway">
    <text evidence="13">Cofactor biosynthesis; thiamine diphosphate biosynthesis; 4-amino-2-methyl-5-diphosphomethylpyrimidine from 5-amino-1-(5-phospho-D-ribosyl)imidazole: step 2/3.</text>
</comment>
<sequence length="268" mass="28430">MRKKVLSIAGSDCSGGAGIQADIKTIMAHGSYAMTAITVLTAQNTTGVYGIAEVASEFVEQQLDCIFTDIFPDAVKIGMVYRAEIIRSIARKLTQHQARNVVLDPVMVATSGGKLLSNDAIEALKAELMPLADLITPNIPEAQCLCGFDIRSKAEMVSAAKKIATIYAGNILIKGGHLVESADDFLLLQNGDQRAEIWLPGERIKNPNSHGTGCTLSTAIACNLAAGEDLEEAVKKAKDYVSGALAANLDLGAGSGPLDHGFWMIWEP</sequence>
<reference evidence="17 18" key="1">
    <citation type="submission" date="2015-09" db="EMBL/GenBank/DDBJ databases">
        <title>Genome sequence of Acetobacterium wieringae DSM 1911.</title>
        <authorList>
            <person name="Poehlein A."/>
            <person name="Bengelsdorf F.R."/>
            <person name="Schiel-Bengelsdorf B."/>
            <person name="Duerre P."/>
            <person name="Daniel R."/>
        </authorList>
    </citation>
    <scope>NUCLEOTIDE SEQUENCE [LARGE SCALE GENOMIC DNA]</scope>
    <source>
        <strain evidence="17 18">DSM 1911</strain>
    </source>
</reference>
<dbReference type="PANTHER" id="PTHR20858:SF17">
    <property type="entry name" value="HYDROXYMETHYLPYRIMIDINE_PHOSPHOMETHYLPYRIMIDINE KINASE THI20-RELATED"/>
    <property type="match status" value="1"/>
</dbReference>
<dbReference type="PANTHER" id="PTHR20858">
    <property type="entry name" value="PHOSPHOMETHYLPYRIMIDINE KINASE"/>
    <property type="match status" value="1"/>
</dbReference>
<evidence type="ECO:0000256" key="3">
    <source>
        <dbReference type="ARBA" id="ARBA00004769"/>
    </source>
</evidence>
<gene>
    <name evidence="17" type="primary">thiD</name>
    <name evidence="17" type="ORF">ACWI_15970</name>
</gene>
<accession>A0A1F2PJU5</accession>
<comment type="catalytic activity">
    <reaction evidence="2">
        <text>4-amino-2-methyl-5-(phosphooxymethyl)pyrimidine + ATP = 4-amino-2-methyl-5-(diphosphooxymethyl)pyrimidine + ADP</text>
        <dbReference type="Rhea" id="RHEA:19893"/>
        <dbReference type="ChEBI" id="CHEBI:30616"/>
        <dbReference type="ChEBI" id="CHEBI:57841"/>
        <dbReference type="ChEBI" id="CHEBI:58354"/>
        <dbReference type="ChEBI" id="CHEBI:456216"/>
        <dbReference type="EC" id="2.7.4.7"/>
    </reaction>
</comment>
<keyword evidence="9" id="KW-0547">Nucleotide-binding</keyword>
<dbReference type="STRING" id="52694.ACWI_15970"/>
<dbReference type="Gene3D" id="3.40.1190.20">
    <property type="match status" value="1"/>
</dbReference>
<dbReference type="AlphaFoldDB" id="A0A1F2PJU5"/>
<comment type="catalytic activity">
    <reaction evidence="1">
        <text>4-amino-5-hydroxymethyl-2-methylpyrimidine + ATP = 4-amino-2-methyl-5-(phosphooxymethyl)pyrimidine + ADP + H(+)</text>
        <dbReference type="Rhea" id="RHEA:23096"/>
        <dbReference type="ChEBI" id="CHEBI:15378"/>
        <dbReference type="ChEBI" id="CHEBI:16892"/>
        <dbReference type="ChEBI" id="CHEBI:30616"/>
        <dbReference type="ChEBI" id="CHEBI:58354"/>
        <dbReference type="ChEBI" id="CHEBI:456216"/>
        <dbReference type="EC" id="2.7.1.49"/>
    </reaction>
</comment>
<organism evidence="17 18">
    <name type="scientific">Acetobacterium wieringae</name>
    <dbReference type="NCBI Taxonomy" id="52694"/>
    <lineage>
        <taxon>Bacteria</taxon>
        <taxon>Bacillati</taxon>
        <taxon>Bacillota</taxon>
        <taxon>Clostridia</taxon>
        <taxon>Eubacteriales</taxon>
        <taxon>Eubacteriaceae</taxon>
        <taxon>Acetobacterium</taxon>
    </lineage>
</organism>
<dbReference type="CDD" id="cd01169">
    <property type="entry name" value="HMPP_kinase"/>
    <property type="match status" value="1"/>
</dbReference>
<evidence type="ECO:0000259" key="16">
    <source>
        <dbReference type="Pfam" id="PF08543"/>
    </source>
</evidence>
<keyword evidence="12" id="KW-0784">Thiamine biosynthesis</keyword>
<evidence type="ECO:0000256" key="13">
    <source>
        <dbReference type="ARBA" id="ARBA00037917"/>
    </source>
</evidence>
<name>A0A1F2PJU5_9FIRM</name>
<dbReference type="Pfam" id="PF08543">
    <property type="entry name" value="Phos_pyr_kin"/>
    <property type="match status" value="1"/>
</dbReference>
<dbReference type="EMBL" id="LKEU01000027">
    <property type="protein sequence ID" value="OFV71011.1"/>
    <property type="molecule type" value="Genomic_DNA"/>
</dbReference>
<keyword evidence="11" id="KW-0067">ATP-binding</keyword>
<feature type="domain" description="Pyridoxamine kinase/Phosphomethylpyrimidine kinase" evidence="16">
    <location>
        <begin position="12"/>
        <end position="259"/>
    </location>
</feature>
<dbReference type="GO" id="GO:0005524">
    <property type="term" value="F:ATP binding"/>
    <property type="evidence" value="ECO:0007669"/>
    <property type="project" value="UniProtKB-KW"/>
</dbReference>
<dbReference type="InterPro" id="IPR004399">
    <property type="entry name" value="HMP/HMP-P_kinase_dom"/>
</dbReference>